<organism evidence="1 2">
    <name type="scientific">Neocallimastix californiae</name>
    <dbReference type="NCBI Taxonomy" id="1754190"/>
    <lineage>
        <taxon>Eukaryota</taxon>
        <taxon>Fungi</taxon>
        <taxon>Fungi incertae sedis</taxon>
        <taxon>Chytridiomycota</taxon>
        <taxon>Chytridiomycota incertae sedis</taxon>
        <taxon>Neocallimastigomycetes</taxon>
        <taxon>Neocallimastigales</taxon>
        <taxon>Neocallimastigaceae</taxon>
        <taxon>Neocallimastix</taxon>
    </lineage>
</organism>
<gene>
    <name evidence="1" type="ORF">LY90DRAFT_516223</name>
</gene>
<protein>
    <submittedName>
        <fullName evidence="1">Uncharacterized protein</fullName>
    </submittedName>
</protein>
<dbReference type="InterPro" id="IPR027267">
    <property type="entry name" value="AH/BAR_dom_sf"/>
</dbReference>
<name>A0A1Y2AGZ7_9FUNG</name>
<reference evidence="1 2" key="1">
    <citation type="submission" date="2016-08" db="EMBL/GenBank/DDBJ databases">
        <title>A Parts List for Fungal Cellulosomes Revealed by Comparative Genomics.</title>
        <authorList>
            <consortium name="DOE Joint Genome Institute"/>
            <person name="Haitjema C.H."/>
            <person name="Gilmore S.P."/>
            <person name="Henske J.K."/>
            <person name="Solomon K.V."/>
            <person name="De Groot R."/>
            <person name="Kuo A."/>
            <person name="Mondo S.J."/>
            <person name="Salamov A.A."/>
            <person name="Labutti K."/>
            <person name="Zhao Z."/>
            <person name="Chiniquy J."/>
            <person name="Barry K."/>
            <person name="Brewer H.M."/>
            <person name="Purvine S.O."/>
            <person name="Wright A.T."/>
            <person name="Boxma B."/>
            <person name="Van Alen T."/>
            <person name="Hackstein J.H."/>
            <person name="Baker S.E."/>
            <person name="Grigoriev I.V."/>
            <person name="O'Malley M.A."/>
        </authorList>
    </citation>
    <scope>NUCLEOTIDE SEQUENCE [LARGE SCALE GENOMIC DNA]</scope>
    <source>
        <strain evidence="1 2">G1</strain>
    </source>
</reference>
<evidence type="ECO:0000313" key="2">
    <source>
        <dbReference type="Proteomes" id="UP000193920"/>
    </source>
</evidence>
<comment type="caution">
    <text evidence="1">The sequence shown here is derived from an EMBL/GenBank/DDBJ whole genome shotgun (WGS) entry which is preliminary data.</text>
</comment>
<sequence length="101" mass="11802">MINCMKTIMNAQKQFAFVSKEAKLKGDEVVLKQKLNLVSDLFLSSSSKDIDYLYLSTMENFQEWLETFLDKAIRDTEDSIYNYNTVRTKMDITTQMIAHTK</sequence>
<dbReference type="Proteomes" id="UP000193920">
    <property type="component" value="Unassembled WGS sequence"/>
</dbReference>
<keyword evidence="2" id="KW-1185">Reference proteome</keyword>
<dbReference type="AlphaFoldDB" id="A0A1Y2AGZ7"/>
<proteinExistence type="predicted"/>
<accession>A0A1Y2AGZ7</accession>
<dbReference type="Gene3D" id="1.20.1270.60">
    <property type="entry name" value="Arfaptin homology (AH) domain/BAR domain"/>
    <property type="match status" value="1"/>
</dbReference>
<dbReference type="OrthoDB" id="5917245at2759"/>
<evidence type="ECO:0000313" key="1">
    <source>
        <dbReference type="EMBL" id="ORY21235.1"/>
    </source>
</evidence>
<dbReference type="EMBL" id="MCOG01000270">
    <property type="protein sequence ID" value="ORY21235.1"/>
    <property type="molecule type" value="Genomic_DNA"/>
</dbReference>